<evidence type="ECO:0000313" key="7">
    <source>
        <dbReference type="EMBL" id="RZO24640.1"/>
    </source>
</evidence>
<dbReference type="InterPro" id="IPR029063">
    <property type="entry name" value="SAM-dependent_MTases_sf"/>
</dbReference>
<evidence type="ECO:0000256" key="1">
    <source>
        <dbReference type="ARBA" id="ARBA00012771"/>
    </source>
</evidence>
<dbReference type="Proteomes" id="UP000316449">
    <property type="component" value="Unassembled WGS sequence"/>
</dbReference>
<accession>A0A520MTT7</accession>
<dbReference type="Gene3D" id="1.10.8.10">
    <property type="entry name" value="DNA helicase RuvA subunit, C-terminal domain"/>
    <property type="match status" value="1"/>
</dbReference>
<dbReference type="SUPFAM" id="SSF53335">
    <property type="entry name" value="S-adenosyl-L-methionine-dependent methyltransferases"/>
    <property type="match status" value="1"/>
</dbReference>
<gene>
    <name evidence="7" type="primary">prmC</name>
    <name evidence="7" type="ORF">EVA98_00990</name>
</gene>
<dbReference type="InterPro" id="IPR002052">
    <property type="entry name" value="DNA_methylase_N6_adenine_CS"/>
</dbReference>
<dbReference type="InterPro" id="IPR019874">
    <property type="entry name" value="RF_methyltr_PrmC"/>
</dbReference>
<dbReference type="EC" id="2.1.1.297" evidence="1"/>
<dbReference type="GO" id="GO:0003676">
    <property type="term" value="F:nucleic acid binding"/>
    <property type="evidence" value="ECO:0007669"/>
    <property type="project" value="InterPro"/>
</dbReference>
<dbReference type="AlphaFoldDB" id="A0A520MTT7"/>
<evidence type="ECO:0000256" key="2">
    <source>
        <dbReference type="ARBA" id="ARBA00022603"/>
    </source>
</evidence>
<evidence type="ECO:0000256" key="3">
    <source>
        <dbReference type="ARBA" id="ARBA00022679"/>
    </source>
</evidence>
<dbReference type="InterPro" id="IPR050320">
    <property type="entry name" value="N5-glutamine_MTase"/>
</dbReference>
<dbReference type="EMBL" id="SHBK01000007">
    <property type="protein sequence ID" value="RZO24640.1"/>
    <property type="molecule type" value="Genomic_DNA"/>
</dbReference>
<name>A0A520MTT7_9GAMM</name>
<dbReference type="NCBIfam" id="TIGR03534">
    <property type="entry name" value="RF_mod_PrmC"/>
    <property type="match status" value="1"/>
</dbReference>
<dbReference type="GO" id="GO:0032259">
    <property type="term" value="P:methylation"/>
    <property type="evidence" value="ECO:0007669"/>
    <property type="project" value="UniProtKB-KW"/>
</dbReference>
<comment type="caution">
    <text evidence="7">The sequence shown here is derived from an EMBL/GenBank/DDBJ whole genome shotgun (WGS) entry which is preliminary data.</text>
</comment>
<dbReference type="InterPro" id="IPR004556">
    <property type="entry name" value="HemK-like"/>
</dbReference>
<comment type="catalytic activity">
    <reaction evidence="5">
        <text>L-glutaminyl-[peptide chain release factor] + S-adenosyl-L-methionine = N(5)-methyl-L-glutaminyl-[peptide chain release factor] + S-adenosyl-L-homocysteine + H(+)</text>
        <dbReference type="Rhea" id="RHEA:42896"/>
        <dbReference type="Rhea" id="RHEA-COMP:10271"/>
        <dbReference type="Rhea" id="RHEA-COMP:10272"/>
        <dbReference type="ChEBI" id="CHEBI:15378"/>
        <dbReference type="ChEBI" id="CHEBI:30011"/>
        <dbReference type="ChEBI" id="CHEBI:57856"/>
        <dbReference type="ChEBI" id="CHEBI:59789"/>
        <dbReference type="ChEBI" id="CHEBI:61891"/>
        <dbReference type="EC" id="2.1.1.297"/>
    </reaction>
</comment>
<proteinExistence type="predicted"/>
<dbReference type="CDD" id="cd02440">
    <property type="entry name" value="AdoMet_MTases"/>
    <property type="match status" value="1"/>
</dbReference>
<keyword evidence="4" id="KW-0949">S-adenosyl-L-methionine</keyword>
<dbReference type="Pfam" id="PF05175">
    <property type="entry name" value="MTS"/>
    <property type="match status" value="1"/>
</dbReference>
<dbReference type="InterPro" id="IPR007848">
    <property type="entry name" value="Small_mtfrase_dom"/>
</dbReference>
<dbReference type="PROSITE" id="PS00092">
    <property type="entry name" value="N6_MTASE"/>
    <property type="match status" value="1"/>
</dbReference>
<evidence type="ECO:0000256" key="5">
    <source>
        <dbReference type="ARBA" id="ARBA00048391"/>
    </source>
</evidence>
<reference evidence="7 8" key="1">
    <citation type="submission" date="2019-02" db="EMBL/GenBank/DDBJ databases">
        <title>Prokaryotic population dynamics and viral predation in marine succession experiment using metagenomics: the confinement effect.</title>
        <authorList>
            <person name="Haro-Moreno J.M."/>
            <person name="Rodriguez-Valera F."/>
            <person name="Lopez-Perez M."/>
        </authorList>
    </citation>
    <scope>NUCLEOTIDE SEQUENCE [LARGE SCALE GENOMIC DNA]</scope>
    <source>
        <strain evidence="7">MED-G165</strain>
    </source>
</reference>
<evidence type="ECO:0000259" key="6">
    <source>
        <dbReference type="Pfam" id="PF05175"/>
    </source>
</evidence>
<sequence>MNQSLKNYFTLARSKESQYQNIVRDLKCFLKSLGVNDTIITLEDEHDLSAAEISKLDTFFSSYLSGIPLDYILNESEFMGYKFYVDSRVLIPRPETELIVEWTLDLSLNKNSTIVEVGTGSGCIAISIYLKNRDLKILATDLSDAALKVAQINRERLNAFNVTFMQANWLAASIENSLDLVISNPPYIKPNDPHLRDLHHEPLIALTSENGSNSFFHIASKAIYSLKLGGKIIFEHGYSQASEVSNILKDFGFKNIVTCKDFQGLDRYTYANK</sequence>
<protein>
    <recommendedName>
        <fullName evidence="1">peptide chain release factor N(5)-glutamine methyltransferase</fullName>
        <ecNumber evidence="1">2.1.1.297</ecNumber>
    </recommendedName>
</protein>
<evidence type="ECO:0000256" key="4">
    <source>
        <dbReference type="ARBA" id="ARBA00022691"/>
    </source>
</evidence>
<dbReference type="PANTHER" id="PTHR18895:SF74">
    <property type="entry name" value="MTRF1L RELEASE FACTOR GLUTAMINE METHYLTRANSFERASE"/>
    <property type="match status" value="1"/>
</dbReference>
<dbReference type="GO" id="GO:0102559">
    <property type="term" value="F:peptide chain release factor N(5)-glutamine methyltransferase activity"/>
    <property type="evidence" value="ECO:0007669"/>
    <property type="project" value="UniProtKB-EC"/>
</dbReference>
<evidence type="ECO:0000313" key="8">
    <source>
        <dbReference type="Proteomes" id="UP000316449"/>
    </source>
</evidence>
<dbReference type="NCBIfam" id="TIGR00536">
    <property type="entry name" value="hemK_fam"/>
    <property type="match status" value="1"/>
</dbReference>
<organism evidence="7 8">
    <name type="scientific">SAR86 cluster bacterium</name>
    <dbReference type="NCBI Taxonomy" id="2030880"/>
    <lineage>
        <taxon>Bacteria</taxon>
        <taxon>Pseudomonadati</taxon>
        <taxon>Pseudomonadota</taxon>
        <taxon>Gammaproteobacteria</taxon>
        <taxon>SAR86 cluster</taxon>
    </lineage>
</organism>
<dbReference type="Gene3D" id="3.40.50.150">
    <property type="entry name" value="Vaccinia Virus protein VP39"/>
    <property type="match status" value="1"/>
</dbReference>
<feature type="domain" description="Methyltransferase small" evidence="6">
    <location>
        <begin position="108"/>
        <end position="190"/>
    </location>
</feature>
<dbReference type="PANTHER" id="PTHR18895">
    <property type="entry name" value="HEMK METHYLTRANSFERASE"/>
    <property type="match status" value="1"/>
</dbReference>
<keyword evidence="3 7" id="KW-0808">Transferase</keyword>
<keyword evidence="2 7" id="KW-0489">Methyltransferase</keyword>